<protein>
    <submittedName>
        <fullName evidence="2">Uncharacterized protein</fullName>
    </submittedName>
</protein>
<dbReference type="EMBL" id="FXWH01000001">
    <property type="protein sequence ID" value="SMQ66291.1"/>
    <property type="molecule type" value="Genomic_DNA"/>
</dbReference>
<keyword evidence="1" id="KW-0472">Membrane</keyword>
<name>A0A1Y6EYF6_9GAMM</name>
<accession>A0A1Y6EYF6</accession>
<gene>
    <name evidence="2" type="ORF">SAMN06297229_1487</name>
</gene>
<feature type="transmembrane region" description="Helical" evidence="1">
    <location>
        <begin position="123"/>
        <end position="146"/>
    </location>
</feature>
<dbReference type="AlphaFoldDB" id="A0A1Y6EYF6"/>
<keyword evidence="3" id="KW-1185">Reference proteome</keyword>
<keyword evidence="1" id="KW-0812">Transmembrane</keyword>
<evidence type="ECO:0000313" key="2">
    <source>
        <dbReference type="EMBL" id="SMQ66291.1"/>
    </source>
</evidence>
<sequence>MPGIIRILTIIITVLPVFFSAAEAQLKELALEGPSAVVKEGYFTLNLTGTASDENYQQLEIEQSTDENFTQVESRFPFLGNFTQISLSGFNNGNYWFRARGQSSDGTEFTTAPIAVTVQHYPLWQALTLFSIGAVMFLIVASYILLAARKGGRRHG</sequence>
<organism evidence="2 3">
    <name type="scientific">Pseudidiomarina planktonica</name>
    <dbReference type="NCBI Taxonomy" id="1323738"/>
    <lineage>
        <taxon>Bacteria</taxon>
        <taxon>Pseudomonadati</taxon>
        <taxon>Pseudomonadota</taxon>
        <taxon>Gammaproteobacteria</taxon>
        <taxon>Alteromonadales</taxon>
        <taxon>Idiomarinaceae</taxon>
        <taxon>Pseudidiomarina</taxon>
    </lineage>
</organism>
<reference evidence="3" key="1">
    <citation type="submission" date="2017-04" db="EMBL/GenBank/DDBJ databases">
        <authorList>
            <person name="Varghese N."/>
            <person name="Submissions S."/>
        </authorList>
    </citation>
    <scope>NUCLEOTIDE SEQUENCE [LARGE SCALE GENOMIC DNA]</scope>
</reference>
<evidence type="ECO:0000256" key="1">
    <source>
        <dbReference type="SAM" id="Phobius"/>
    </source>
</evidence>
<keyword evidence="1" id="KW-1133">Transmembrane helix</keyword>
<dbReference type="Proteomes" id="UP000194450">
    <property type="component" value="Unassembled WGS sequence"/>
</dbReference>
<proteinExistence type="predicted"/>
<evidence type="ECO:0000313" key="3">
    <source>
        <dbReference type="Proteomes" id="UP000194450"/>
    </source>
</evidence>